<protein>
    <submittedName>
        <fullName evidence="1">Uncharacterized protein</fullName>
    </submittedName>
</protein>
<comment type="caution">
    <text evidence="1">The sequence shown here is derived from an EMBL/GenBank/DDBJ whole genome shotgun (WGS) entry which is preliminary data.</text>
</comment>
<dbReference type="EMBL" id="JALNTZ010000324">
    <property type="protein sequence ID" value="KAJ3636259.1"/>
    <property type="molecule type" value="Genomic_DNA"/>
</dbReference>
<sequence>MNENFLKRNTDLLTLQELTKLISTLELRAQDQYDKAWNYGLLTFGLPNLFTAVRLKKKVKSLYKELHTRKGFQALPSSNESKTVSEENIIVCDPSELFCG</sequence>
<dbReference type="AlphaFoldDB" id="A0AA38HP77"/>
<gene>
    <name evidence="1" type="ORF">Zmor_011827</name>
</gene>
<dbReference type="Proteomes" id="UP001168821">
    <property type="component" value="Unassembled WGS sequence"/>
</dbReference>
<accession>A0AA38HP77</accession>
<keyword evidence="2" id="KW-1185">Reference proteome</keyword>
<evidence type="ECO:0000313" key="1">
    <source>
        <dbReference type="EMBL" id="KAJ3636259.1"/>
    </source>
</evidence>
<reference evidence="1" key="1">
    <citation type="journal article" date="2023" name="G3 (Bethesda)">
        <title>Whole genome assemblies of Zophobas morio and Tenebrio molitor.</title>
        <authorList>
            <person name="Kaur S."/>
            <person name="Stinson S.A."/>
            <person name="diCenzo G.C."/>
        </authorList>
    </citation>
    <scope>NUCLEOTIDE SEQUENCE</scope>
    <source>
        <strain evidence="1">QUZm001</strain>
    </source>
</reference>
<proteinExistence type="predicted"/>
<evidence type="ECO:0000313" key="2">
    <source>
        <dbReference type="Proteomes" id="UP001168821"/>
    </source>
</evidence>
<name>A0AA38HP77_9CUCU</name>
<organism evidence="1 2">
    <name type="scientific">Zophobas morio</name>
    <dbReference type="NCBI Taxonomy" id="2755281"/>
    <lineage>
        <taxon>Eukaryota</taxon>
        <taxon>Metazoa</taxon>
        <taxon>Ecdysozoa</taxon>
        <taxon>Arthropoda</taxon>
        <taxon>Hexapoda</taxon>
        <taxon>Insecta</taxon>
        <taxon>Pterygota</taxon>
        <taxon>Neoptera</taxon>
        <taxon>Endopterygota</taxon>
        <taxon>Coleoptera</taxon>
        <taxon>Polyphaga</taxon>
        <taxon>Cucujiformia</taxon>
        <taxon>Tenebrionidae</taxon>
        <taxon>Zophobas</taxon>
    </lineage>
</organism>